<proteinExistence type="predicted"/>
<keyword evidence="2" id="KW-1185">Reference proteome</keyword>
<dbReference type="OrthoDB" id="5772143at2759"/>
<feature type="non-terminal residue" evidence="1">
    <location>
        <position position="1"/>
    </location>
</feature>
<feature type="non-terminal residue" evidence="1">
    <location>
        <position position="86"/>
    </location>
</feature>
<name>A0A2G9TLC6_TELCI</name>
<reference evidence="1 2" key="1">
    <citation type="submission" date="2015-09" db="EMBL/GenBank/DDBJ databases">
        <title>Draft genome of the parasitic nematode Teladorsagia circumcincta isolate WARC Sus (inbred).</title>
        <authorList>
            <person name="Mitreva M."/>
        </authorList>
    </citation>
    <scope>NUCLEOTIDE SEQUENCE [LARGE SCALE GENOMIC DNA]</scope>
    <source>
        <strain evidence="1 2">S</strain>
    </source>
</reference>
<evidence type="ECO:0000313" key="2">
    <source>
        <dbReference type="Proteomes" id="UP000230423"/>
    </source>
</evidence>
<sequence length="86" mass="9863">NYDFLEEVLAMMYSPLHFYCFAIDSSASAHFEKLENEIPIHSVHYIADNARRLGDAARIGRVTISEEHTRILGEDLSRTNHQDQGQ</sequence>
<protein>
    <submittedName>
        <fullName evidence="1">Uncharacterized protein</fullName>
    </submittedName>
</protein>
<gene>
    <name evidence="1" type="ORF">TELCIR_19882</name>
</gene>
<dbReference type="AlphaFoldDB" id="A0A2G9TLC6"/>
<evidence type="ECO:0000313" key="1">
    <source>
        <dbReference type="EMBL" id="PIO58678.1"/>
    </source>
</evidence>
<dbReference type="EMBL" id="KZ360308">
    <property type="protein sequence ID" value="PIO58678.1"/>
    <property type="molecule type" value="Genomic_DNA"/>
</dbReference>
<accession>A0A2G9TLC6</accession>
<organism evidence="1 2">
    <name type="scientific">Teladorsagia circumcincta</name>
    <name type="common">Brown stomach worm</name>
    <name type="synonym">Ostertagia circumcincta</name>
    <dbReference type="NCBI Taxonomy" id="45464"/>
    <lineage>
        <taxon>Eukaryota</taxon>
        <taxon>Metazoa</taxon>
        <taxon>Ecdysozoa</taxon>
        <taxon>Nematoda</taxon>
        <taxon>Chromadorea</taxon>
        <taxon>Rhabditida</taxon>
        <taxon>Rhabditina</taxon>
        <taxon>Rhabditomorpha</taxon>
        <taxon>Strongyloidea</taxon>
        <taxon>Trichostrongylidae</taxon>
        <taxon>Teladorsagia</taxon>
    </lineage>
</organism>
<dbReference type="Proteomes" id="UP000230423">
    <property type="component" value="Unassembled WGS sequence"/>
</dbReference>